<dbReference type="GeneID" id="19319567"/>
<dbReference type="GO" id="GO:0035999">
    <property type="term" value="P:tetrahydrofolate interconversion"/>
    <property type="evidence" value="ECO:0007669"/>
    <property type="project" value="TreeGrafter"/>
</dbReference>
<dbReference type="GO" id="GO:0005739">
    <property type="term" value="C:mitochondrion"/>
    <property type="evidence" value="ECO:0007669"/>
    <property type="project" value="TreeGrafter"/>
</dbReference>
<protein>
    <recommendedName>
        <fullName evidence="5">5-formyltetrahydrofolate cyclo-ligase</fullName>
        <ecNumber evidence="5">6.3.3.2</ecNumber>
    </recommendedName>
</protein>
<keyword evidence="2" id="KW-0547">Nucleotide-binding</keyword>
<dbReference type="GO" id="GO:0030272">
    <property type="term" value="F:5-formyltetrahydrofolate cyclo-ligase activity"/>
    <property type="evidence" value="ECO:0007669"/>
    <property type="project" value="UniProtKB-EC"/>
</dbReference>
<evidence type="ECO:0000256" key="4">
    <source>
        <dbReference type="ARBA" id="ARBA00036539"/>
    </source>
</evidence>
<dbReference type="eggNOG" id="KOG3093">
    <property type="taxonomic scope" value="Eukaryota"/>
</dbReference>
<name>A0A061H297_9BASI</name>
<organism evidence="6 7">
    <name type="scientific">Pseudozyma flocculosa PF-1</name>
    <dbReference type="NCBI Taxonomy" id="1277687"/>
    <lineage>
        <taxon>Eukaryota</taxon>
        <taxon>Fungi</taxon>
        <taxon>Dikarya</taxon>
        <taxon>Basidiomycota</taxon>
        <taxon>Ustilaginomycotina</taxon>
        <taxon>Ustilaginomycetes</taxon>
        <taxon>Ustilaginales</taxon>
        <taxon>Ustilaginaceae</taxon>
        <taxon>Pseudozyma</taxon>
    </lineage>
</organism>
<dbReference type="HOGENOM" id="CLU_066245_2_1_1"/>
<reference evidence="6 7" key="1">
    <citation type="journal article" date="2013" name="Plant Cell">
        <title>The transition from a phytopathogenic smut ancestor to an anamorphic biocontrol agent deciphered by comparative whole-genome analysis.</title>
        <authorList>
            <person name="Lefebvre F."/>
            <person name="Joly D.L."/>
            <person name="Labbe C."/>
            <person name="Teichmann B."/>
            <person name="Linning R."/>
            <person name="Belzile F."/>
            <person name="Bakkeren G."/>
            <person name="Belanger R.R."/>
        </authorList>
    </citation>
    <scope>NUCLEOTIDE SEQUENCE [LARGE SCALE GENOMIC DNA]</scope>
    <source>
        <strain evidence="6 7">PF-1</strain>
    </source>
</reference>
<evidence type="ECO:0000313" key="7">
    <source>
        <dbReference type="Proteomes" id="UP000053664"/>
    </source>
</evidence>
<dbReference type="PANTHER" id="PTHR23407">
    <property type="entry name" value="ATPASE INHIBITOR/5-FORMYLTETRAHYDROFOLATE CYCLO-LIGASE"/>
    <property type="match status" value="1"/>
</dbReference>
<dbReference type="GO" id="GO:0005524">
    <property type="term" value="F:ATP binding"/>
    <property type="evidence" value="ECO:0007669"/>
    <property type="project" value="UniProtKB-KW"/>
</dbReference>
<dbReference type="OrthoDB" id="2015992at2759"/>
<evidence type="ECO:0000313" key="6">
    <source>
        <dbReference type="EMBL" id="EPQ26842.1"/>
    </source>
</evidence>
<dbReference type="GO" id="GO:0009396">
    <property type="term" value="P:folic acid-containing compound biosynthetic process"/>
    <property type="evidence" value="ECO:0007669"/>
    <property type="project" value="TreeGrafter"/>
</dbReference>
<dbReference type="InterPro" id="IPR037171">
    <property type="entry name" value="NagB/RpiA_transferase-like"/>
</dbReference>
<dbReference type="InterPro" id="IPR002698">
    <property type="entry name" value="FTHF_cligase"/>
</dbReference>
<dbReference type="RefSeq" id="XP_007881204.1">
    <property type="nucleotide sequence ID" value="XM_007883013.1"/>
</dbReference>
<evidence type="ECO:0000256" key="2">
    <source>
        <dbReference type="ARBA" id="ARBA00022741"/>
    </source>
</evidence>
<proteinExistence type="inferred from homology"/>
<dbReference type="EC" id="6.3.3.2" evidence="5"/>
<evidence type="ECO:0000256" key="1">
    <source>
        <dbReference type="ARBA" id="ARBA00010638"/>
    </source>
</evidence>
<evidence type="ECO:0000256" key="5">
    <source>
        <dbReference type="ARBA" id="ARBA00038966"/>
    </source>
</evidence>
<sequence length="264" mass="28407">MSADMAAPSSTAAAAIKAAKRSLRKSMAVTLAGMAREDIASQSQRVARKVLTSPTYHSARSISVYVNMDVGEVMTDDICRAILRDGKSLYVPLFASPVDPAAAKGPTVDAAPAPAATTFATDMVMLRLRDLAEYEAMKLNRWGIKEPELTYQDGTLREEALTESTGGDGLDLILAPGVAFDVDGGRLGHGKGYYDRYFTRADQWAQGRGRPGPVTVALALSQQVLASELRVPADERDHVLDAILSPELCIRPSRTASRWIPGEE</sequence>
<dbReference type="PANTHER" id="PTHR23407:SF1">
    <property type="entry name" value="5-FORMYLTETRAHYDROFOLATE CYCLO-LIGASE"/>
    <property type="match status" value="1"/>
</dbReference>
<dbReference type="InterPro" id="IPR024185">
    <property type="entry name" value="FTHF_cligase-like_sf"/>
</dbReference>
<keyword evidence="3" id="KW-0067">ATP-binding</keyword>
<dbReference type="KEGG" id="pfp:PFL1_05477"/>
<gene>
    <name evidence="6" type="ORF">PFL1_05477</name>
</gene>
<comment type="catalytic activity">
    <reaction evidence="4">
        <text>(6S)-5-formyl-5,6,7,8-tetrahydrofolate + ATP = (6R)-5,10-methenyltetrahydrofolate + ADP + phosphate</text>
        <dbReference type="Rhea" id="RHEA:10488"/>
        <dbReference type="ChEBI" id="CHEBI:30616"/>
        <dbReference type="ChEBI" id="CHEBI:43474"/>
        <dbReference type="ChEBI" id="CHEBI:57455"/>
        <dbReference type="ChEBI" id="CHEBI:57457"/>
        <dbReference type="ChEBI" id="CHEBI:456216"/>
        <dbReference type="EC" id="6.3.3.2"/>
    </reaction>
</comment>
<dbReference type="SUPFAM" id="SSF100950">
    <property type="entry name" value="NagB/RpiA/CoA transferase-like"/>
    <property type="match status" value="1"/>
</dbReference>
<dbReference type="AlphaFoldDB" id="A0A061H297"/>
<evidence type="ECO:0000256" key="3">
    <source>
        <dbReference type="ARBA" id="ARBA00022840"/>
    </source>
</evidence>
<dbReference type="Gene3D" id="3.40.50.10420">
    <property type="entry name" value="NagB/RpiA/CoA transferase-like"/>
    <property type="match status" value="1"/>
</dbReference>
<accession>A0A061H297</accession>
<comment type="similarity">
    <text evidence="1">Belongs to the 5-formyltetrahydrofolate cyclo-ligase family.</text>
</comment>
<dbReference type="EMBL" id="KE361642">
    <property type="protein sequence ID" value="EPQ26842.1"/>
    <property type="molecule type" value="Genomic_DNA"/>
</dbReference>
<dbReference type="Pfam" id="PF01812">
    <property type="entry name" value="5-FTHF_cyc-lig"/>
    <property type="match status" value="1"/>
</dbReference>
<dbReference type="Proteomes" id="UP000053664">
    <property type="component" value="Unassembled WGS sequence"/>
</dbReference>